<dbReference type="Gene3D" id="3.40.50.1820">
    <property type="entry name" value="alpha/beta hydrolase"/>
    <property type="match status" value="1"/>
</dbReference>
<dbReference type="AlphaFoldDB" id="A0AAE0BVR1"/>
<dbReference type="Proteomes" id="UP001190700">
    <property type="component" value="Unassembled WGS sequence"/>
</dbReference>
<name>A0AAE0BVR1_9CHLO</name>
<dbReference type="InterPro" id="IPR029058">
    <property type="entry name" value="AB_hydrolase_fold"/>
</dbReference>
<gene>
    <name evidence="1" type="ORF">CYMTET_47594</name>
</gene>
<organism evidence="1 2">
    <name type="scientific">Cymbomonas tetramitiformis</name>
    <dbReference type="NCBI Taxonomy" id="36881"/>
    <lineage>
        <taxon>Eukaryota</taxon>
        <taxon>Viridiplantae</taxon>
        <taxon>Chlorophyta</taxon>
        <taxon>Pyramimonadophyceae</taxon>
        <taxon>Pyramimonadales</taxon>
        <taxon>Pyramimonadaceae</taxon>
        <taxon>Cymbomonas</taxon>
    </lineage>
</organism>
<dbReference type="EMBL" id="LGRX02033126">
    <property type="protein sequence ID" value="KAK3242745.1"/>
    <property type="molecule type" value="Genomic_DNA"/>
</dbReference>
<evidence type="ECO:0000313" key="2">
    <source>
        <dbReference type="Proteomes" id="UP001190700"/>
    </source>
</evidence>
<comment type="caution">
    <text evidence="1">The sequence shown here is derived from an EMBL/GenBank/DDBJ whole genome shotgun (WGS) entry which is preliminary data.</text>
</comment>
<dbReference type="SUPFAM" id="SSF53474">
    <property type="entry name" value="alpha/beta-Hydrolases"/>
    <property type="match status" value="1"/>
</dbReference>
<accession>A0AAE0BVR1</accession>
<reference evidence="1 2" key="1">
    <citation type="journal article" date="2015" name="Genome Biol. Evol.">
        <title>Comparative Genomics of a Bacterivorous Green Alga Reveals Evolutionary Causalities and Consequences of Phago-Mixotrophic Mode of Nutrition.</title>
        <authorList>
            <person name="Burns J.A."/>
            <person name="Paasch A."/>
            <person name="Narechania A."/>
            <person name="Kim E."/>
        </authorList>
    </citation>
    <scope>NUCLEOTIDE SEQUENCE [LARGE SCALE GENOMIC DNA]</scope>
    <source>
        <strain evidence="1 2">PLY_AMNH</strain>
    </source>
</reference>
<proteinExistence type="predicted"/>
<keyword evidence="2" id="KW-1185">Reference proteome</keyword>
<evidence type="ECO:0000313" key="1">
    <source>
        <dbReference type="EMBL" id="KAK3242745.1"/>
    </source>
</evidence>
<protein>
    <submittedName>
        <fullName evidence="1">Uncharacterized protein</fullName>
    </submittedName>
</protein>
<sequence length="525" mass="58483">MAEPNYWSEPPFRRLAVGDGTAGSPKLHFVDGRASDCKVPVIVLLPGLCFFPLDNSTLEMSLARQWARDLQCICVVLDSYGGGVEDQHSGCRGLRNPEGRPPPEWSPSSEFAYDMVKPADLCATLGSFHGRRWFDNRVALYGLSSGAKWIMQALALDIGCLTNAPDAPQWAPICDIPVPITAGEVAKRAREDLKAVRTVVLDQPNCRAGLLTELRNGWPHATDVYVVLAAEDEQHSLGVCMDRINQLHHQGRHTIRTDVVEGFSHAQIPLHHRVYSKDIPVHFKSRLLSDPGPPWAMEAPPLEKYCHWRAITKAGSLQAGDVLVVKGGTTANAGHVGFVWEVVSTGAAGEVAVTLCDSSRSRNGCGFQKWLLRDSWAGATPRLTVTYLDNVKNTPYEGDVIPAAAGRVQQGKWSMVKAEVQRRSYYFNRSEYGHSFQHCGWTKYYWESNDQTEYKYDCIGFVWHVLMTVDQLGSWTEAKTALGIQPGRVPDTQTFFDFFCNMSSSSLRQQQEQQVQQRQDAMLVN</sequence>